<dbReference type="Proteomes" id="UP000220797">
    <property type="component" value="Unassembled WGS sequence"/>
</dbReference>
<comment type="caution">
    <text evidence="2">The sequence shown here is derived from an EMBL/GenBank/DDBJ whole genome shotgun (WGS) entry which is preliminary data.</text>
</comment>
<dbReference type="GeneID" id="39732905"/>
<organism evidence="2 3">
    <name type="scientific">Plasmodium gallinaceum</name>
    <dbReference type="NCBI Taxonomy" id="5849"/>
    <lineage>
        <taxon>Eukaryota</taxon>
        <taxon>Sar</taxon>
        <taxon>Alveolata</taxon>
        <taxon>Apicomplexa</taxon>
        <taxon>Aconoidasida</taxon>
        <taxon>Haemosporida</taxon>
        <taxon>Plasmodiidae</taxon>
        <taxon>Plasmodium</taxon>
        <taxon>Plasmodium (Haemamoeba)</taxon>
    </lineage>
</organism>
<evidence type="ECO:0000313" key="3">
    <source>
        <dbReference type="Proteomes" id="UP000220797"/>
    </source>
</evidence>
<evidence type="ECO:0000313" key="2">
    <source>
        <dbReference type="EMBL" id="CRG96791.1"/>
    </source>
</evidence>
<sequence length="1183" mass="140294">MNSSDLNFYINKHRKAYEERLKKELESQENKNKEGPKAINKSEEKENLVKEDNLSQVESDYIYALKLNESLNGNILNNNTQEKNNFNSIIDTKNNYKDLNENYNEENDDNVRKPDNTYVECLLEDNVLNSYCVDYNFRNIRNKSNSFNDNNHFNEQNNIVISSDDDKSVDILKNPDSFKNKNSCIKNDAISYKEEKGDVFCVNNENLVSYKKKKKINNQDSNKDNEINIINKNKENFLKKNFPFNSNNNNELLFSDKKKLKNEKISNGTKNYRIESSHSIQSIHLEKENSINVENMDKYDTENSKIQNYDDLITYNSRIKGYESLSNTPIWKPEEVSYIYPEDVNYLYDDEKYKSMKNNVRNEKINIINCNYEKSKKKTNNKDGDTNKNIKINNIKNEEIKSRYKNEISIKNNNNNMHSEFINSEKDLFHDFKEKSDKRNKNIEKTYKMKKLENKNSKKYEEILSNDYEYNYKECKNKRANNIIEEKNNRQYEDNNRHHLKLSKKCLLNEEITEICDNKNIYLKNNSKFLYMNKNNDNEEKNLNKFYYYDKYENSVNRNTPDIISNITDTKKNKTNNILKSNTINNLNNHIINNALINLDNNSRVIVDKDYRNRVNTENKNNNSLKKNNLNNFIFNHSKENYKNAQINENMKNVHPNDSIKNGKNETTKFSVDNIKCINFNKNKEEVLEKNSSYNKTQNYNFEDNKTYKNNEFVSFSNIDTFNNKNINSSHFNDKKDKTIVKNESPCINNSYEFKISKNIKNISSDKGVHINNYNNTNINTIFIDDNDNNNIFINNKNRNTKYNLVRNTNDGLFSSTYNKVNHITNDICNNNTLQNKNYLDTKSDFSYNNIYISSLNSKDQSRMDKNYCNENQSNKYKNDILINRKEYEQENNLNDLNKNRFYNYINNELDNEKSIQKDFLNNNCYNNYRNIISIHNSDTSDNNNMSKKENDKKKFIGYKENKDVLKNDNYEIYGNNKGEDNMNHSSNNNMLSKNNYIHNENNIRKDIEGSNNIVYIKDDYIYETNISDRENGNFKNENFDKKHNHYININRTNTHDYVKNNTKHSLNDINLSLSSEYFVDDDNITSKNLVNKLNVHSNNDNIKNIPKNEKNSFDITTNDISKEYVKYSRNYSTHEHNYDNNIEHNFNQNIDNNVLSSYYNEESTNDEDVFIQQAIINSLTDL</sequence>
<proteinExistence type="predicted"/>
<accession>A0A1J1GWE0</accession>
<protein>
    <submittedName>
        <fullName evidence="2">Uncharacterized protein</fullName>
    </submittedName>
</protein>
<keyword evidence="3" id="KW-1185">Reference proteome</keyword>
<dbReference type="OMA" id="HNENNIR"/>
<reference evidence="2" key="1">
    <citation type="submission" date="2015-04" db="EMBL/GenBank/DDBJ databases">
        <authorList>
            <consortium name="Pathogen Informatics"/>
        </authorList>
    </citation>
    <scope>NUCLEOTIDE SEQUENCE [LARGE SCALE GENOMIC DNA]</scope>
    <source>
        <strain evidence="2">8A</strain>
    </source>
</reference>
<dbReference type="AlphaFoldDB" id="A0A1J1GWE0"/>
<dbReference type="OrthoDB" id="378840at2759"/>
<dbReference type="VEuPathDB" id="PlasmoDB:PGAL8A_00437300"/>
<evidence type="ECO:0000256" key="1">
    <source>
        <dbReference type="SAM" id="MobiDB-lite"/>
    </source>
</evidence>
<feature type="region of interest" description="Disordered" evidence="1">
    <location>
        <begin position="22"/>
        <end position="52"/>
    </location>
</feature>
<dbReference type="EMBL" id="CVMV01000070">
    <property type="protein sequence ID" value="CRG96791.1"/>
    <property type="molecule type" value="Genomic_DNA"/>
</dbReference>
<gene>
    <name evidence="2" type="ORF">PGAL8A_00437300</name>
</gene>
<dbReference type="RefSeq" id="XP_028529594.1">
    <property type="nucleotide sequence ID" value="XM_028673108.1"/>
</dbReference>
<name>A0A1J1GWE0_PLAGA</name>